<accession>A0A8S2YCM0</accession>
<gene>
    <name evidence="2" type="ORF">SMN809_LOCUS37128</name>
</gene>
<evidence type="ECO:0000256" key="1">
    <source>
        <dbReference type="SAM" id="MobiDB-lite"/>
    </source>
</evidence>
<feature type="compositionally biased region" description="Low complexity" evidence="1">
    <location>
        <begin position="117"/>
        <end position="145"/>
    </location>
</feature>
<evidence type="ECO:0000313" key="3">
    <source>
        <dbReference type="Proteomes" id="UP000676336"/>
    </source>
</evidence>
<evidence type="ECO:0000313" key="2">
    <source>
        <dbReference type="EMBL" id="CAF4553436.1"/>
    </source>
</evidence>
<comment type="caution">
    <text evidence="2">The sequence shown here is derived from an EMBL/GenBank/DDBJ whole genome shotgun (WGS) entry which is preliminary data.</text>
</comment>
<sequence length="296" mass="32642">MHFNAEAASQNKKPVQCYICLQYNHATKYCKTKQQICANCGDNHRIEQCTAANDAIKFVKKIKKIEQTILSVETLINDDAASSSSFSDSDEDIQIVNEKNEKQPTTTNAKSKKHNTKLTTTSAATTAKPTTTTNTNTTSTQSSITATDSDLNAKLSEMGSTKTNARGKQLQELLNEGLIEFVDDDSTTFEKNDYGTKLDWILGSHPLLSFITNVETHPTIGTKDGHKPLTFDIRIGAEPKPTSPRLSLNFKNLNPALNIEEHAMFITNSKMLVTNEAVPTSTPTRKSYALSEHPRA</sequence>
<dbReference type="InterPro" id="IPR036691">
    <property type="entry name" value="Endo/exonu/phosph_ase_sf"/>
</dbReference>
<dbReference type="SUPFAM" id="SSF56219">
    <property type="entry name" value="DNase I-like"/>
    <property type="match status" value="1"/>
</dbReference>
<protein>
    <submittedName>
        <fullName evidence="2">Uncharacterized protein</fullName>
    </submittedName>
</protein>
<dbReference type="EMBL" id="CAJOBI010093468">
    <property type="protein sequence ID" value="CAF4553436.1"/>
    <property type="molecule type" value="Genomic_DNA"/>
</dbReference>
<name>A0A8S2YCM0_9BILA</name>
<feature type="region of interest" description="Disordered" evidence="1">
    <location>
        <begin position="97"/>
        <end position="145"/>
    </location>
</feature>
<feature type="region of interest" description="Disordered" evidence="1">
    <location>
        <begin position="277"/>
        <end position="296"/>
    </location>
</feature>
<reference evidence="2" key="1">
    <citation type="submission" date="2021-02" db="EMBL/GenBank/DDBJ databases">
        <authorList>
            <person name="Nowell W R."/>
        </authorList>
    </citation>
    <scope>NUCLEOTIDE SEQUENCE</scope>
</reference>
<dbReference type="AlphaFoldDB" id="A0A8S2YCM0"/>
<dbReference type="Proteomes" id="UP000676336">
    <property type="component" value="Unassembled WGS sequence"/>
</dbReference>
<proteinExistence type="predicted"/>
<dbReference type="Gene3D" id="3.60.10.10">
    <property type="entry name" value="Endonuclease/exonuclease/phosphatase"/>
    <property type="match status" value="1"/>
</dbReference>
<organism evidence="2 3">
    <name type="scientific">Rotaria magnacalcarata</name>
    <dbReference type="NCBI Taxonomy" id="392030"/>
    <lineage>
        <taxon>Eukaryota</taxon>
        <taxon>Metazoa</taxon>
        <taxon>Spiralia</taxon>
        <taxon>Gnathifera</taxon>
        <taxon>Rotifera</taxon>
        <taxon>Eurotatoria</taxon>
        <taxon>Bdelloidea</taxon>
        <taxon>Philodinida</taxon>
        <taxon>Philodinidae</taxon>
        <taxon>Rotaria</taxon>
    </lineage>
</organism>